<feature type="compositionally biased region" description="Basic residues" evidence="1">
    <location>
        <begin position="122"/>
        <end position="135"/>
    </location>
</feature>
<dbReference type="AlphaFoldDB" id="A0A4U0NWJ7"/>
<dbReference type="EMBL" id="SUMB01000001">
    <property type="protein sequence ID" value="TJZ59147.1"/>
    <property type="molecule type" value="Genomic_DNA"/>
</dbReference>
<dbReference type="GO" id="GO:0003677">
    <property type="term" value="F:DNA binding"/>
    <property type="evidence" value="ECO:0007669"/>
    <property type="project" value="InterPro"/>
</dbReference>
<feature type="region of interest" description="Disordered" evidence="1">
    <location>
        <begin position="1"/>
        <end position="66"/>
    </location>
</feature>
<dbReference type="OrthoDB" id="3372479at2"/>
<dbReference type="InterPro" id="IPR038109">
    <property type="entry name" value="DNA_bind_recomb_sf"/>
</dbReference>
<dbReference type="GO" id="GO:0000150">
    <property type="term" value="F:DNA strand exchange activity"/>
    <property type="evidence" value="ECO:0007669"/>
    <property type="project" value="InterPro"/>
</dbReference>
<comment type="caution">
    <text evidence="3">The sequence shown here is derived from an EMBL/GenBank/DDBJ whole genome shotgun (WGS) entry which is preliminary data.</text>
</comment>
<dbReference type="Pfam" id="PF07508">
    <property type="entry name" value="Recombinase"/>
    <property type="match status" value="1"/>
</dbReference>
<feature type="domain" description="Recombinase" evidence="2">
    <location>
        <begin position="146"/>
        <end position="178"/>
    </location>
</feature>
<evidence type="ECO:0000313" key="3">
    <source>
        <dbReference type="EMBL" id="TJZ59147.1"/>
    </source>
</evidence>
<feature type="compositionally biased region" description="Low complexity" evidence="1">
    <location>
        <begin position="7"/>
        <end position="19"/>
    </location>
</feature>
<feature type="region of interest" description="Disordered" evidence="1">
    <location>
        <begin position="89"/>
        <end position="142"/>
    </location>
</feature>
<keyword evidence="4" id="KW-1185">Reference proteome</keyword>
<reference evidence="3 4" key="1">
    <citation type="submission" date="2019-04" db="EMBL/GenBank/DDBJ databases">
        <title>Streptomyces piniterrae sp. nov., a heliquinomycin-producing actinomycete isolated from rhizosphere soil of Pinus yunnanensis.</title>
        <authorList>
            <person name="Zhuang X."/>
            <person name="Zhao J."/>
        </authorList>
    </citation>
    <scope>NUCLEOTIDE SEQUENCE [LARGE SCALE GENOMIC DNA]</scope>
    <source>
        <strain evidence="4">jys28</strain>
    </source>
</reference>
<evidence type="ECO:0000313" key="4">
    <source>
        <dbReference type="Proteomes" id="UP000308697"/>
    </source>
</evidence>
<organism evidence="3 4">
    <name type="scientific">Streptomyces piniterrae</name>
    <dbReference type="NCBI Taxonomy" id="2571125"/>
    <lineage>
        <taxon>Bacteria</taxon>
        <taxon>Bacillati</taxon>
        <taxon>Actinomycetota</taxon>
        <taxon>Actinomycetes</taxon>
        <taxon>Kitasatosporales</taxon>
        <taxon>Streptomycetaceae</taxon>
        <taxon>Streptomyces</taxon>
    </lineage>
</organism>
<accession>A0A4U0NWJ7</accession>
<protein>
    <recommendedName>
        <fullName evidence="2">Recombinase domain-containing protein</fullName>
    </recommendedName>
</protein>
<dbReference type="Proteomes" id="UP000308697">
    <property type="component" value="Unassembled WGS sequence"/>
</dbReference>
<sequence>MPAAVRTPSTSTTTWLHTPPGAPPPTSASPPTASPRSRRRQAARRRRGFPGPPALGTLREDLPGERHLGLQEAQGHQAGRIHRLGCLAPRVPSVPRRPRARRHRRSHLLRPRPARPPAPRPGRPHRHRRIRQARVRKGDDKGQLVPDEADVVVRIFQDFLSGESAYSIAKTFNAEGIKPQPPAHGRPR</sequence>
<feature type="compositionally biased region" description="Basic residues" evidence="1">
    <location>
        <begin position="96"/>
        <end position="113"/>
    </location>
</feature>
<proteinExistence type="predicted"/>
<gene>
    <name evidence="3" type="ORF">FCH28_03255</name>
</gene>
<name>A0A4U0NWJ7_9ACTN</name>
<evidence type="ECO:0000259" key="2">
    <source>
        <dbReference type="Pfam" id="PF07508"/>
    </source>
</evidence>
<dbReference type="Gene3D" id="3.90.1750.20">
    <property type="entry name" value="Putative Large Serine Recombinase, Chain B, Domain 2"/>
    <property type="match status" value="1"/>
</dbReference>
<dbReference type="InterPro" id="IPR011109">
    <property type="entry name" value="DNA_bind_recombinase_dom"/>
</dbReference>
<evidence type="ECO:0000256" key="1">
    <source>
        <dbReference type="SAM" id="MobiDB-lite"/>
    </source>
</evidence>
<feature type="compositionally biased region" description="Basic residues" evidence="1">
    <location>
        <begin position="36"/>
        <end position="48"/>
    </location>
</feature>